<comment type="caution">
    <text evidence="4">The sequence shown here is derived from an EMBL/GenBank/DDBJ whole genome shotgun (WGS) entry which is preliminary data.</text>
</comment>
<feature type="region of interest" description="Disordered" evidence="3">
    <location>
        <begin position="519"/>
        <end position="563"/>
    </location>
</feature>
<feature type="coiled-coil region" evidence="2">
    <location>
        <begin position="954"/>
        <end position="1106"/>
    </location>
</feature>
<feature type="region of interest" description="Disordered" evidence="3">
    <location>
        <begin position="727"/>
        <end position="752"/>
    </location>
</feature>
<feature type="compositionally biased region" description="Polar residues" evidence="3">
    <location>
        <begin position="1837"/>
        <end position="1852"/>
    </location>
</feature>
<feature type="compositionally biased region" description="Polar residues" evidence="3">
    <location>
        <begin position="665"/>
        <end position="677"/>
    </location>
</feature>
<feature type="region of interest" description="Disordered" evidence="3">
    <location>
        <begin position="142"/>
        <end position="236"/>
    </location>
</feature>
<feature type="region of interest" description="Disordered" evidence="3">
    <location>
        <begin position="887"/>
        <end position="945"/>
    </location>
</feature>
<organism evidence="4 5">
    <name type="scientific">Linnemannia gamsii</name>
    <dbReference type="NCBI Taxonomy" id="64522"/>
    <lineage>
        <taxon>Eukaryota</taxon>
        <taxon>Fungi</taxon>
        <taxon>Fungi incertae sedis</taxon>
        <taxon>Mucoromycota</taxon>
        <taxon>Mortierellomycotina</taxon>
        <taxon>Mortierellomycetes</taxon>
        <taxon>Mortierellales</taxon>
        <taxon>Mortierellaceae</taxon>
        <taxon>Linnemannia</taxon>
    </lineage>
</organism>
<feature type="coiled-coil region" evidence="2">
    <location>
        <begin position="1658"/>
        <end position="1699"/>
    </location>
</feature>
<sequence>GSLPQAFDIHNTEDQQQSVSELFDLAPQPLACNTLKPEGFQESVSDLFDVVPQPHAFDRQGSESRQLSLSDQFDHAPKSFNLDNHKARVYQEIVSNPPHHVSQPLSFDNQESTSFDLLGASYIQGGSSFDLLGSSDAQAGSPFDLLGAPHTKEEPPFDLLGSSHSQGRSPSDPSETSNTHGGSPFDLLRTSSTQGCSPFDALGLQSNDSPKQSSWQSQEPEYKADEVHASTPLKDQSLTQPAAFSFTNQFEEFDISVARIGHLSEQVDQPTAHPRQTPISPQPQQDQPQPIPLDETLPSPISPGFGRNTVGPFGTHDVHGTGTILQPGSYSIMELSSELAQTPYFSQARESPRLQEHVDWSKATSGSRPHDLSQSMSPKMEVETSAFDQVSLTEDAPGAANSSAPTTSVTSPPTKERGLASLLDPSTLSAVEDLLNMPKSAAFERGMSRLFKGVKSSATSMFSSPLGQSPSRPLATLEDSSADTTNPITGEANVVPTTSILATNAQAVNATTTSTATPAVSTAATASHPPAPVAAVLPPPPRRTQEKDQSKLPPPPRISHWPAAPDTVAAQTTPAAPFETAPPVTFDWAHKQSNMFLGPPEEVVPDPSEAHDSFSNVVPEVPHEQVDEVSSTLANQSTILHTPTAPPVLPPATEQSLHFDHAVHSQGSQEESTQHHPVTQGHGALETSVTSVPHIYGGYVEHRATEVRSEHLVDFGVGPKMDAQEWRSPNVAVSKQELGSSSPTVPHHAASPTLHHHDAAGLTLHYHHQQVTSSTPHHQATSPTSPQHIVSSTLLHHATSPTLLQRVVSPTLLQRAVSPSVLDPEVHLRKQAAVHALLADQVAHGGPTGGVRAKPDKKERLLEKARELLEKRQQSSGAHLQGIIEGHSGLTAQKYPSTGSRSSGEWLPFQHNGPATNPVPASHPPASPSCGPQQQQQQHQTDQSAADHRLALENMRLQEQVQLLLTETKSLQLQIQSQEHLQSQVSRLQEDLARMHEESQAVEARHQEIRLDHSRRADDISLENQRLQAALTQAQSDHRHVDTGMNDLLDKYRQLEVELGQARQICKEQETALTEAQRMKEVALENEQLRCELDRTQRELQEQRGAVFAAVSETNARRASIESDRFPHTAEQLSQEAEGLRRQLKGQRQELKELQDSVKRSDVEKRNLFSRIGQLERALADAEKHRNEQKSHQAMKDEAYKVIQERLVASFEEEKAQYLDEEAFKMAKLEHRYNLLQDEMAVLRAKESEKPGQEVQATLSGTEEDMIKTRITRLELDLEAARVSEKELGTKVEESIGVIKGLRQTECTMRLAMTEMEERSKLLQDELEIARKEARERGTLESDSRQEHTSALESLSEELQLSLERERILKHELELASRVMKNDLVSGARKGSSDRDDFEQSRLAENAYRWQEECFAAKEETMRVEDQLQRVNLELMAARTEILQLEAGLATDESASASTAELQRELAELRERVIGLSSDIQGRDAMLAKIRSSRQQDEEKNADVLEDKDERNERISTLERQLEQQLHVSSRLEKELSESKALLQETHAAITARPGSNQSEALQALLEEERHASRSQVERLEEQFDGMKGMMQEKQIELQQVMAELSSTTYKLSATEQELGLMKAQSVEGQEQRAALEESLLRSKAQRNEEAAHQVSLLEQSRMQQEDLNQQLSALKESKKELERLLREHTALAETSKQETSSFKTLAEKLKQDLAAAIAINSAHRDEELLGEKENIDALRSEMPIKAVELKQAKEQLSLIADLFRKLLSPSEDPEELEERKGMMTLLAEMQPLGVSIQALPEAGTRFLGTQKEILTAKLRIEELESQLSSIKHQQQLHEQFQGDANTGSEAGTATGVEEKSLETDRLRQDLAKAEHGIGKLQQFLQEFQNEKKRAIYELQQRLEESEEEVAQARSQLAKAQALLLSRSAGSLAATTGTVHSPDISQAALDRISSRKSSSVSIDRERDQALLRDETFKGTEAIHREAVLALDPLRQQKAELERTLLDLRHRYELSQKENDALLSGLERENKVLKSKVEMRSPDMADEHLERIRELELEQAELNRQLKTAQREREFTRQDMRSLKAELAKLRAR</sequence>
<dbReference type="GO" id="GO:0007005">
    <property type="term" value="P:mitochondrion organization"/>
    <property type="evidence" value="ECO:0007669"/>
    <property type="project" value="TreeGrafter"/>
</dbReference>
<feature type="compositionally biased region" description="Pro residues" evidence="3">
    <location>
        <begin position="529"/>
        <end position="542"/>
    </location>
</feature>
<feature type="region of interest" description="Disordered" evidence="3">
    <location>
        <begin position="1491"/>
        <end position="1511"/>
    </location>
</feature>
<dbReference type="OrthoDB" id="2444865at2759"/>
<feature type="non-terminal residue" evidence="4">
    <location>
        <position position="1"/>
    </location>
</feature>
<dbReference type="GO" id="GO:0008270">
    <property type="term" value="F:zinc ion binding"/>
    <property type="evidence" value="ECO:0007669"/>
    <property type="project" value="TreeGrafter"/>
</dbReference>
<feature type="coiled-coil region" evidence="2">
    <location>
        <begin position="2044"/>
        <end position="2092"/>
    </location>
</feature>
<feature type="region of interest" description="Disordered" evidence="3">
    <location>
        <begin position="348"/>
        <end position="418"/>
    </location>
</feature>
<feature type="compositionally biased region" description="Low complexity" evidence="3">
    <location>
        <begin position="399"/>
        <end position="413"/>
    </location>
</feature>
<feature type="compositionally biased region" description="Basic and acidic residues" evidence="3">
    <location>
        <begin position="1119"/>
        <end position="1128"/>
    </location>
</feature>
<feature type="compositionally biased region" description="Basic and acidic residues" evidence="3">
    <location>
        <begin position="1494"/>
        <end position="1511"/>
    </location>
</feature>
<feature type="region of interest" description="Disordered" evidence="3">
    <location>
        <begin position="662"/>
        <end position="683"/>
    </location>
</feature>
<feature type="coiled-coil region" evidence="2">
    <location>
        <begin position="1885"/>
        <end position="1923"/>
    </location>
</feature>
<accession>A0A9P6RFL5</accession>
<reference evidence="4" key="1">
    <citation type="journal article" date="2020" name="Fungal Divers.">
        <title>Resolving the Mortierellaceae phylogeny through synthesis of multi-gene phylogenetics and phylogenomics.</title>
        <authorList>
            <person name="Vandepol N."/>
            <person name="Liber J."/>
            <person name="Desiro A."/>
            <person name="Na H."/>
            <person name="Kennedy M."/>
            <person name="Barry K."/>
            <person name="Grigoriev I.V."/>
            <person name="Miller A.N."/>
            <person name="O'Donnell K."/>
            <person name="Stajich J.E."/>
            <person name="Bonito G."/>
        </authorList>
    </citation>
    <scope>NUCLEOTIDE SEQUENCE</scope>
    <source>
        <strain evidence="4">NVP60</strain>
    </source>
</reference>
<feature type="compositionally biased region" description="Polar residues" evidence="3">
    <location>
        <begin position="459"/>
        <end position="471"/>
    </location>
</feature>
<feature type="coiled-coil region" evidence="2">
    <location>
        <begin position="1313"/>
        <end position="1365"/>
    </location>
</feature>
<feature type="coiled-coil region" evidence="2">
    <location>
        <begin position="1219"/>
        <end position="1246"/>
    </location>
</feature>
<feature type="region of interest" description="Disordered" evidence="3">
    <location>
        <begin position="459"/>
        <end position="491"/>
    </location>
</feature>
<feature type="compositionally biased region" description="Polar residues" evidence="3">
    <location>
        <begin position="478"/>
        <end position="488"/>
    </location>
</feature>
<name>A0A9P6RFL5_9FUNG</name>
<proteinExistence type="predicted"/>
<feature type="compositionally biased region" description="Polar residues" evidence="3">
    <location>
        <begin position="204"/>
        <end position="219"/>
    </location>
</feature>
<gene>
    <name evidence="4" type="ORF">BGZ97_004669</name>
</gene>
<feature type="compositionally biased region" description="Polar residues" evidence="3">
    <location>
        <begin position="890"/>
        <end position="903"/>
    </location>
</feature>
<feature type="region of interest" description="Disordered" evidence="3">
    <location>
        <begin position="768"/>
        <end position="788"/>
    </location>
</feature>
<evidence type="ECO:0000256" key="3">
    <source>
        <dbReference type="SAM" id="MobiDB-lite"/>
    </source>
</evidence>
<evidence type="ECO:0000256" key="2">
    <source>
        <dbReference type="SAM" id="Coils"/>
    </source>
</evidence>
<feature type="compositionally biased region" description="Low complexity" evidence="3">
    <location>
        <begin position="928"/>
        <end position="943"/>
    </location>
</feature>
<feature type="region of interest" description="Disordered" evidence="3">
    <location>
        <begin position="266"/>
        <end position="322"/>
    </location>
</feature>
<keyword evidence="1 2" id="KW-0175">Coiled coil</keyword>
<feature type="compositionally biased region" description="Low complexity" evidence="3">
    <location>
        <begin position="519"/>
        <end position="528"/>
    </location>
</feature>
<feature type="region of interest" description="Disordered" evidence="3">
    <location>
        <begin position="1837"/>
        <end position="1863"/>
    </location>
</feature>
<keyword evidence="5" id="KW-1185">Reference proteome</keyword>
<feature type="coiled-coil region" evidence="2">
    <location>
        <begin position="1990"/>
        <end position="2017"/>
    </location>
</feature>
<feature type="region of interest" description="Disordered" evidence="3">
    <location>
        <begin position="1119"/>
        <end position="1139"/>
    </location>
</feature>
<dbReference type="EMBL" id="JAAAIN010000219">
    <property type="protein sequence ID" value="KAG0317911.1"/>
    <property type="molecule type" value="Genomic_DNA"/>
</dbReference>
<feature type="compositionally biased region" description="Polar residues" evidence="3">
    <location>
        <begin position="731"/>
        <end position="744"/>
    </location>
</feature>
<feature type="compositionally biased region" description="Basic and acidic residues" evidence="3">
    <location>
        <begin position="350"/>
        <end position="360"/>
    </location>
</feature>
<dbReference type="GO" id="GO:0005739">
    <property type="term" value="C:mitochondrion"/>
    <property type="evidence" value="ECO:0007669"/>
    <property type="project" value="TreeGrafter"/>
</dbReference>
<protein>
    <submittedName>
        <fullName evidence="4">Uncharacterized protein</fullName>
    </submittedName>
</protein>
<dbReference type="Proteomes" id="UP000823405">
    <property type="component" value="Unassembled WGS sequence"/>
</dbReference>
<feature type="coiled-coil region" evidence="2">
    <location>
        <begin position="1563"/>
        <end position="1597"/>
    </location>
</feature>
<feature type="compositionally biased region" description="Polar residues" evidence="3">
    <location>
        <begin position="769"/>
        <end position="788"/>
    </location>
</feature>
<dbReference type="PANTHER" id="PTHR23075">
    <property type="entry name" value="PUTATIVE ATP-ASE"/>
    <property type="match status" value="1"/>
</dbReference>
<feature type="compositionally biased region" description="Polar residues" evidence="3">
    <location>
        <begin position="362"/>
        <end position="377"/>
    </location>
</feature>
<evidence type="ECO:0000313" key="5">
    <source>
        <dbReference type="Proteomes" id="UP000823405"/>
    </source>
</evidence>
<evidence type="ECO:0000256" key="1">
    <source>
        <dbReference type="ARBA" id="ARBA00023054"/>
    </source>
</evidence>
<feature type="compositionally biased region" description="Polar residues" evidence="3">
    <location>
        <begin position="162"/>
        <end position="181"/>
    </location>
</feature>
<dbReference type="PANTHER" id="PTHR23075:SF0">
    <property type="entry name" value="ATPASE FAMILY AAA DOMAIN-CONTAINING PROTEIN 3"/>
    <property type="match status" value="1"/>
</dbReference>
<evidence type="ECO:0000313" key="4">
    <source>
        <dbReference type="EMBL" id="KAG0317911.1"/>
    </source>
</evidence>
<feature type="compositionally biased region" description="Low complexity" evidence="3">
    <location>
        <begin position="276"/>
        <end position="288"/>
    </location>
</feature>